<keyword evidence="3" id="KW-0274">FAD</keyword>
<keyword evidence="4" id="KW-0521">NADP</keyword>
<organism evidence="6 7">
    <name type="scientific">Phlyctema vagabunda</name>
    <dbReference type="NCBI Taxonomy" id="108571"/>
    <lineage>
        <taxon>Eukaryota</taxon>
        <taxon>Fungi</taxon>
        <taxon>Dikarya</taxon>
        <taxon>Ascomycota</taxon>
        <taxon>Pezizomycotina</taxon>
        <taxon>Leotiomycetes</taxon>
        <taxon>Helotiales</taxon>
        <taxon>Dermateaceae</taxon>
        <taxon>Phlyctema</taxon>
    </lineage>
</organism>
<accession>A0ABR4PK18</accession>
<dbReference type="InterPro" id="IPR050346">
    <property type="entry name" value="FMO-like"/>
</dbReference>
<dbReference type="Proteomes" id="UP001629113">
    <property type="component" value="Unassembled WGS sequence"/>
</dbReference>
<evidence type="ECO:0000256" key="1">
    <source>
        <dbReference type="ARBA" id="ARBA00009183"/>
    </source>
</evidence>
<evidence type="ECO:0000256" key="3">
    <source>
        <dbReference type="ARBA" id="ARBA00022827"/>
    </source>
</evidence>
<dbReference type="Pfam" id="PF00743">
    <property type="entry name" value="FMO-like"/>
    <property type="match status" value="1"/>
</dbReference>
<proteinExistence type="inferred from homology"/>
<dbReference type="PIRSF" id="PIRSF000332">
    <property type="entry name" value="FMO"/>
    <property type="match status" value="1"/>
</dbReference>
<name>A0ABR4PK18_9HELO</name>
<evidence type="ECO:0000256" key="5">
    <source>
        <dbReference type="ARBA" id="ARBA00023002"/>
    </source>
</evidence>
<dbReference type="Gene3D" id="3.50.50.60">
    <property type="entry name" value="FAD/NAD(P)-binding domain"/>
    <property type="match status" value="1"/>
</dbReference>
<evidence type="ECO:0000256" key="4">
    <source>
        <dbReference type="ARBA" id="ARBA00022857"/>
    </source>
</evidence>
<sequence>MLFHRSISTSSIVKMSSVTSGSPKRVIVVGAGWAGLVAAKTYLELDPNIDLTIIDSERTLGGVWSSDRIYPGLTTDSPVGLFDYSDLPMGAALGLKDWDDLPAQKVYEYLYKYSEKFSLLKHMRLSTTVTNISKHDGSKEWNVAIQPSGEVLMCDKLLVATGLASKPRWPDIPRDNFTCLVMHSKEIGARHTELASEKVRRVTVYGGSKSAVDAIILCTSVGKKVDWVIRETGNGAGMMVQVRKNGKHGALLMGRWKAFISPSLFVSTGFWYNFLHSGKNRLGAWLRKQMWAKMGTAPFGMEPYKTKSANMQKLKPEVPHAMWQTATPNALHGNEDFLTKLHGGEDIHVHRASITSMSDSDVILSDGTVLQSDAAIFATGWDLGTTIFDTSTALDLGLPAPIDAEDESETKYWQELDAKAEAELLSKYPLLQTAPNFHKAKLNYTSFRLYKSMIPHSLAATHDRSLIFLGMLSNLQYAMYSEISALWGISWMEGLLREECVPNSKTEIDYDIARFNCWSAHRYLSRGRTRMVAGGEIQDIIDSLVRDLELDVHRRKNWLTDTFVPYRSQLYEGIVKEVLARTKGTSGADR</sequence>
<keyword evidence="5" id="KW-0560">Oxidoreductase</keyword>
<keyword evidence="7" id="KW-1185">Reference proteome</keyword>
<dbReference type="PANTHER" id="PTHR23023">
    <property type="entry name" value="DIMETHYLANILINE MONOOXYGENASE"/>
    <property type="match status" value="1"/>
</dbReference>
<comment type="caution">
    <text evidence="6">The sequence shown here is derived from an EMBL/GenBank/DDBJ whole genome shotgun (WGS) entry which is preliminary data.</text>
</comment>
<reference evidence="6 7" key="1">
    <citation type="submission" date="2024-06" db="EMBL/GenBank/DDBJ databases">
        <title>Complete genome of Phlyctema vagabunda strain 19-DSS-EL-015.</title>
        <authorList>
            <person name="Fiorenzani C."/>
        </authorList>
    </citation>
    <scope>NUCLEOTIDE SEQUENCE [LARGE SCALE GENOMIC DNA]</scope>
    <source>
        <strain evidence="6 7">19-DSS-EL-015</strain>
    </source>
</reference>
<evidence type="ECO:0000313" key="6">
    <source>
        <dbReference type="EMBL" id="KAL3423563.1"/>
    </source>
</evidence>
<dbReference type="InterPro" id="IPR000960">
    <property type="entry name" value="Flavin_mOase"/>
</dbReference>
<evidence type="ECO:0000313" key="7">
    <source>
        <dbReference type="Proteomes" id="UP001629113"/>
    </source>
</evidence>
<protein>
    <submittedName>
        <fullName evidence="6">Flavin-binding monooxygenase-like protein</fullName>
    </submittedName>
</protein>
<evidence type="ECO:0000256" key="2">
    <source>
        <dbReference type="ARBA" id="ARBA00022630"/>
    </source>
</evidence>
<gene>
    <name evidence="6" type="ORF">PVAG01_05310</name>
</gene>
<dbReference type="SUPFAM" id="SSF51905">
    <property type="entry name" value="FAD/NAD(P)-binding domain"/>
    <property type="match status" value="1"/>
</dbReference>
<keyword evidence="2" id="KW-0285">Flavoprotein</keyword>
<comment type="similarity">
    <text evidence="1">Belongs to the FMO family.</text>
</comment>
<dbReference type="EMBL" id="JBFCZG010000004">
    <property type="protein sequence ID" value="KAL3423563.1"/>
    <property type="molecule type" value="Genomic_DNA"/>
</dbReference>
<dbReference type="InterPro" id="IPR036188">
    <property type="entry name" value="FAD/NAD-bd_sf"/>
</dbReference>
<dbReference type="InterPro" id="IPR020946">
    <property type="entry name" value="Flavin_mOase-like"/>
</dbReference>